<feature type="compositionally biased region" description="Polar residues" evidence="1">
    <location>
        <begin position="711"/>
        <end position="727"/>
    </location>
</feature>
<dbReference type="Proteomes" id="UP001385951">
    <property type="component" value="Unassembled WGS sequence"/>
</dbReference>
<feature type="compositionally biased region" description="Acidic residues" evidence="1">
    <location>
        <begin position="419"/>
        <end position="429"/>
    </location>
</feature>
<feature type="compositionally biased region" description="Polar residues" evidence="1">
    <location>
        <begin position="778"/>
        <end position="791"/>
    </location>
</feature>
<feature type="compositionally biased region" description="Polar residues" evidence="1">
    <location>
        <begin position="801"/>
        <end position="815"/>
    </location>
</feature>
<organism evidence="2 3">
    <name type="scientific">Cerrena zonata</name>
    <dbReference type="NCBI Taxonomy" id="2478898"/>
    <lineage>
        <taxon>Eukaryota</taxon>
        <taxon>Fungi</taxon>
        <taxon>Dikarya</taxon>
        <taxon>Basidiomycota</taxon>
        <taxon>Agaricomycotina</taxon>
        <taxon>Agaricomycetes</taxon>
        <taxon>Polyporales</taxon>
        <taxon>Cerrenaceae</taxon>
        <taxon>Cerrena</taxon>
    </lineage>
</organism>
<feature type="compositionally biased region" description="Polar residues" evidence="1">
    <location>
        <begin position="842"/>
        <end position="855"/>
    </location>
</feature>
<accession>A0AAW0F8B1</accession>
<feature type="compositionally biased region" description="Basic residues" evidence="1">
    <location>
        <begin position="892"/>
        <end position="906"/>
    </location>
</feature>
<feature type="region of interest" description="Disordered" evidence="1">
    <location>
        <begin position="681"/>
        <end position="906"/>
    </location>
</feature>
<evidence type="ECO:0000256" key="1">
    <source>
        <dbReference type="SAM" id="MobiDB-lite"/>
    </source>
</evidence>
<feature type="compositionally biased region" description="Basic and acidic residues" evidence="1">
    <location>
        <begin position="873"/>
        <end position="882"/>
    </location>
</feature>
<protein>
    <submittedName>
        <fullName evidence="2">Uncharacterized protein</fullName>
    </submittedName>
</protein>
<evidence type="ECO:0000313" key="3">
    <source>
        <dbReference type="Proteomes" id="UP001385951"/>
    </source>
</evidence>
<reference evidence="2 3" key="1">
    <citation type="submission" date="2022-09" db="EMBL/GenBank/DDBJ databases">
        <authorList>
            <person name="Palmer J.M."/>
        </authorList>
    </citation>
    <scope>NUCLEOTIDE SEQUENCE [LARGE SCALE GENOMIC DNA]</scope>
    <source>
        <strain evidence="2 3">DSM 7382</strain>
    </source>
</reference>
<sequence>MAKTKQATYNFSPAQCVHLETLLPQYVDYLKDDDADGCDQTIAEAAAIICTEAGIKDEAKKESVTTSVRQWLTIKASNEKKSRVVKPFEVTGKQSFHTAQWESTIKPEVLKLKKFQCPHPNKHSDWLKEIMITRDALWSGLTDVQRKVYEVQALEFNEGTVAKEIKALYGDKHFEEELQKVLNRFGDLFDARIIAVTVRPGTEGVMSSILESKGTSKFLKTLPESKRYQWKPAEYVAKMQEELGVAEGNDSDDPTLRMKYDGNRRPILPRGPYDRQTETLRTLLADLVRENYNRVMGYPKTVVGPPWTRMTGHWSQYIDPKFFPSQSSLPDDFDLETLVLQRPQKMPIAFILQWADHVVERQDKKDRGELEEGEEVFSWKVYWSLKKGKWVPEGTPNQADEDHKKRRRKRKRAERQEVQEEEEEVEDEITNGLAQLDSPVDFGPADNDEEPDVLHSKADASGSHGKGKETIRPGSPASVGDIWSDRVTFLRQLCDDMNYRKLVNWLDTFQTDTQLRDETIPRAFPVLGPIGWENPFPYLPPSVHTAVNGSTMMESLLRLWETHNQTLWGVDGSVEELLLISGQLIRDIRTAQFAQRDAEEPWPAHLPYYLSHTNFSIETENRISSVCLTIWNTICYTAQMELFGAMHLGADLLGPSGQTPSGSNARAILGIDEIQPPLGGPVPNASMVAPTNAAPSAPVSAVRPIFPPSSHPTSNPSAISSVHTSNPALEIPDQVQKKGKSIKPRQPPRKKSKKTDAGTSTIQDPGTLGASEHPTPRLNASGQDTPGQQPSGHPAVGASQRIGSGQNASGHTASEPTAEAALAGQHLSTQSGHNVYGPAASGQASSQHPSATSTDAPDDSHARTLRAKQKMIWRKDGSRVPEDQASESSNKGTKRTTKPKAKKSAK</sequence>
<feature type="compositionally biased region" description="Low complexity" evidence="1">
    <location>
        <begin position="688"/>
        <end position="702"/>
    </location>
</feature>
<feature type="compositionally biased region" description="Basic residues" evidence="1">
    <location>
        <begin position="863"/>
        <end position="872"/>
    </location>
</feature>
<feature type="compositionally biased region" description="Basic residues" evidence="1">
    <location>
        <begin position="737"/>
        <end position="753"/>
    </location>
</feature>
<proteinExistence type="predicted"/>
<comment type="caution">
    <text evidence="2">The sequence shown here is derived from an EMBL/GenBank/DDBJ whole genome shotgun (WGS) entry which is preliminary data.</text>
</comment>
<feature type="region of interest" description="Disordered" evidence="1">
    <location>
        <begin position="391"/>
        <end position="477"/>
    </location>
</feature>
<feature type="compositionally biased region" description="Basic residues" evidence="1">
    <location>
        <begin position="404"/>
        <end position="413"/>
    </location>
</feature>
<keyword evidence="3" id="KW-1185">Reference proteome</keyword>
<evidence type="ECO:0000313" key="2">
    <source>
        <dbReference type="EMBL" id="KAK7676003.1"/>
    </source>
</evidence>
<dbReference type="EMBL" id="JASBNA010000143">
    <property type="protein sequence ID" value="KAK7676003.1"/>
    <property type="molecule type" value="Genomic_DNA"/>
</dbReference>
<dbReference type="AlphaFoldDB" id="A0AAW0F8B1"/>
<gene>
    <name evidence="2" type="ORF">QCA50_021038</name>
</gene>
<name>A0AAW0F8B1_9APHY</name>